<name>A0A0J8B7J2_BETVV</name>
<accession>A0A0J8B7J2</accession>
<dbReference type="OrthoDB" id="1807555at2759"/>
<dbReference type="Proteomes" id="UP000035740">
    <property type="component" value="Unassembled WGS sequence"/>
</dbReference>
<dbReference type="EMBL" id="KQ090422">
    <property type="protein sequence ID" value="KMS95933.1"/>
    <property type="molecule type" value="Genomic_DNA"/>
</dbReference>
<evidence type="ECO:0000313" key="2">
    <source>
        <dbReference type="EMBL" id="KMS95933.1"/>
    </source>
</evidence>
<proteinExistence type="predicted"/>
<sequence>MFRRNQISLRSSSFMSSFYSGETKSVFVPVRLSFLRRSSVLRCSSPSSFVRRQFTVRAPFYSPFVRRSTRRSTNMASDDDYSSESDAPFHPEKEPDQGEDSDRAAVAEDVWMERFELEADRNALLGIELEYKEMEAKGEFIPVRNRDALFMALGEKPDHSGRCYGFGAVNVGYSKAFGHVPHTHYRRSSKEQEEALIRKMSERWREDISTYMQNVMISQSPTHPPSGPYPSPCAGPSPSHPTQPPIPSHPSPFVVPSPTQPTQPPIPSFVPPSTSPFVGPSPRPSPGPYLEPSPGPYGHLLGHILRHLLGHLLGHLLR</sequence>
<gene>
    <name evidence="2" type="ORF">BVRB_003690</name>
</gene>
<dbReference type="AlphaFoldDB" id="A0A0J8B7J2"/>
<feature type="region of interest" description="Disordered" evidence="1">
    <location>
        <begin position="71"/>
        <end position="103"/>
    </location>
</feature>
<organism evidence="2 3">
    <name type="scientific">Beta vulgaris subsp. vulgaris</name>
    <name type="common">Beet</name>
    <dbReference type="NCBI Taxonomy" id="3555"/>
    <lineage>
        <taxon>Eukaryota</taxon>
        <taxon>Viridiplantae</taxon>
        <taxon>Streptophyta</taxon>
        <taxon>Embryophyta</taxon>
        <taxon>Tracheophyta</taxon>
        <taxon>Spermatophyta</taxon>
        <taxon>Magnoliopsida</taxon>
        <taxon>eudicotyledons</taxon>
        <taxon>Gunneridae</taxon>
        <taxon>Pentapetalae</taxon>
        <taxon>Caryophyllales</taxon>
        <taxon>Chenopodiaceae</taxon>
        <taxon>Betoideae</taxon>
        <taxon>Beta</taxon>
    </lineage>
</organism>
<protein>
    <submittedName>
        <fullName evidence="2">Uncharacterized protein</fullName>
    </submittedName>
</protein>
<keyword evidence="3" id="KW-1185">Reference proteome</keyword>
<evidence type="ECO:0000313" key="3">
    <source>
        <dbReference type="Proteomes" id="UP000035740"/>
    </source>
</evidence>
<feature type="compositionally biased region" description="Pro residues" evidence="1">
    <location>
        <begin position="222"/>
        <end position="291"/>
    </location>
</feature>
<feature type="region of interest" description="Disordered" evidence="1">
    <location>
        <begin position="217"/>
        <end position="291"/>
    </location>
</feature>
<evidence type="ECO:0000256" key="1">
    <source>
        <dbReference type="SAM" id="MobiDB-lite"/>
    </source>
</evidence>
<reference evidence="2 3" key="1">
    <citation type="journal article" date="2014" name="Nature">
        <title>The genome of the recently domesticated crop plant sugar beet (Beta vulgaris).</title>
        <authorList>
            <person name="Dohm J.C."/>
            <person name="Minoche A.E."/>
            <person name="Holtgrawe D."/>
            <person name="Capella-Gutierrez S."/>
            <person name="Zakrzewski F."/>
            <person name="Tafer H."/>
            <person name="Rupp O."/>
            <person name="Sorensen T.R."/>
            <person name="Stracke R."/>
            <person name="Reinhardt R."/>
            <person name="Goesmann A."/>
            <person name="Kraft T."/>
            <person name="Schulz B."/>
            <person name="Stadler P.F."/>
            <person name="Schmidt T."/>
            <person name="Gabaldon T."/>
            <person name="Lehrach H."/>
            <person name="Weisshaar B."/>
            <person name="Himmelbauer H."/>
        </authorList>
    </citation>
    <scope>NUCLEOTIDE SEQUENCE [LARGE SCALE GENOMIC DNA]</scope>
    <source>
        <tissue evidence="2">Taproot</tissue>
    </source>
</reference>
<feature type="compositionally biased region" description="Basic and acidic residues" evidence="1">
    <location>
        <begin position="87"/>
        <end position="103"/>
    </location>
</feature>
<dbReference type="Gramene" id="KMS95933">
    <property type="protein sequence ID" value="KMS95933"/>
    <property type="gene ID" value="BVRB_003690"/>
</dbReference>